<dbReference type="AlphaFoldDB" id="A0A4C1TTT6"/>
<evidence type="ECO:0000313" key="2">
    <source>
        <dbReference type="Proteomes" id="UP000299102"/>
    </source>
</evidence>
<dbReference type="EMBL" id="BGZK01000086">
    <property type="protein sequence ID" value="GBP17226.1"/>
    <property type="molecule type" value="Genomic_DNA"/>
</dbReference>
<name>A0A4C1TTT6_EUMVA</name>
<organism evidence="1 2">
    <name type="scientific">Eumeta variegata</name>
    <name type="common">Bagworm moth</name>
    <name type="synonym">Eumeta japonica</name>
    <dbReference type="NCBI Taxonomy" id="151549"/>
    <lineage>
        <taxon>Eukaryota</taxon>
        <taxon>Metazoa</taxon>
        <taxon>Ecdysozoa</taxon>
        <taxon>Arthropoda</taxon>
        <taxon>Hexapoda</taxon>
        <taxon>Insecta</taxon>
        <taxon>Pterygota</taxon>
        <taxon>Neoptera</taxon>
        <taxon>Endopterygota</taxon>
        <taxon>Lepidoptera</taxon>
        <taxon>Glossata</taxon>
        <taxon>Ditrysia</taxon>
        <taxon>Tineoidea</taxon>
        <taxon>Psychidae</taxon>
        <taxon>Oiketicinae</taxon>
        <taxon>Eumeta</taxon>
    </lineage>
</organism>
<keyword evidence="2" id="KW-1185">Reference proteome</keyword>
<accession>A0A4C1TTT6</accession>
<reference evidence="1 2" key="1">
    <citation type="journal article" date="2019" name="Commun. Biol.">
        <title>The bagworm genome reveals a unique fibroin gene that provides high tensile strength.</title>
        <authorList>
            <person name="Kono N."/>
            <person name="Nakamura H."/>
            <person name="Ohtoshi R."/>
            <person name="Tomita M."/>
            <person name="Numata K."/>
            <person name="Arakawa K."/>
        </authorList>
    </citation>
    <scope>NUCLEOTIDE SEQUENCE [LARGE SCALE GENOMIC DNA]</scope>
</reference>
<sequence length="87" mass="10196">MVDLAGQPQNYPLQLTQLENIVPQTFKLFDTERISWISVYHYSIFMVANKSASHRCPWTRATLYRRVINALSAFKEARLFFLKTLLS</sequence>
<comment type="caution">
    <text evidence="1">The sequence shown here is derived from an EMBL/GenBank/DDBJ whole genome shotgun (WGS) entry which is preliminary data.</text>
</comment>
<protein>
    <submittedName>
        <fullName evidence="1">Uncharacterized protein</fullName>
    </submittedName>
</protein>
<dbReference type="Proteomes" id="UP000299102">
    <property type="component" value="Unassembled WGS sequence"/>
</dbReference>
<evidence type="ECO:0000313" key="1">
    <source>
        <dbReference type="EMBL" id="GBP17226.1"/>
    </source>
</evidence>
<gene>
    <name evidence="1" type="ORF">EVAR_17726_1</name>
</gene>
<proteinExistence type="predicted"/>